<proteinExistence type="predicted"/>
<dbReference type="PROSITE" id="PS00018">
    <property type="entry name" value="EF_HAND_1"/>
    <property type="match status" value="1"/>
</dbReference>
<dbReference type="EMBL" id="MFZM01000005">
    <property type="protein sequence ID" value="OGK24611.1"/>
    <property type="molecule type" value="Genomic_DNA"/>
</dbReference>
<organism evidence="2 3">
    <name type="scientific">Candidatus Roizmanbacteria bacterium RIFCSPHIGHO2_02_FULL_37_24</name>
    <dbReference type="NCBI Taxonomy" id="1802037"/>
    <lineage>
        <taxon>Bacteria</taxon>
        <taxon>Candidatus Roizmaniibacteriota</taxon>
    </lineage>
</organism>
<dbReference type="InterPro" id="IPR002105">
    <property type="entry name" value="Dockerin_1_rpt"/>
</dbReference>
<dbReference type="Pfam" id="PF00404">
    <property type="entry name" value="Dockerin_1"/>
    <property type="match status" value="1"/>
</dbReference>
<accession>A0A1F7H046</accession>
<feature type="transmembrane region" description="Helical" evidence="1">
    <location>
        <begin position="12"/>
        <end position="36"/>
    </location>
</feature>
<gene>
    <name evidence="2" type="ORF">A3C24_02365</name>
</gene>
<evidence type="ECO:0000313" key="3">
    <source>
        <dbReference type="Proteomes" id="UP000177159"/>
    </source>
</evidence>
<keyword evidence="1" id="KW-0472">Membrane</keyword>
<keyword evidence="1" id="KW-1133">Transmembrane helix</keyword>
<dbReference type="Gene3D" id="1.10.1330.10">
    <property type="entry name" value="Dockerin domain"/>
    <property type="match status" value="1"/>
</dbReference>
<protein>
    <recommendedName>
        <fullName evidence="4">Dockerin domain-containing protein</fullName>
    </recommendedName>
</protein>
<name>A0A1F7H046_9BACT</name>
<evidence type="ECO:0008006" key="4">
    <source>
        <dbReference type="Google" id="ProtNLM"/>
    </source>
</evidence>
<dbReference type="InterPro" id="IPR018247">
    <property type="entry name" value="EF_Hand_1_Ca_BS"/>
</dbReference>
<evidence type="ECO:0000313" key="2">
    <source>
        <dbReference type="EMBL" id="OGK24611.1"/>
    </source>
</evidence>
<comment type="caution">
    <text evidence="2">The sequence shown here is derived from an EMBL/GenBank/DDBJ whole genome shotgun (WGS) entry which is preliminary data.</text>
</comment>
<dbReference type="InterPro" id="IPR036439">
    <property type="entry name" value="Dockerin_dom_sf"/>
</dbReference>
<keyword evidence="1" id="KW-0812">Transmembrane</keyword>
<reference evidence="2 3" key="1">
    <citation type="journal article" date="2016" name="Nat. Commun.">
        <title>Thousands of microbial genomes shed light on interconnected biogeochemical processes in an aquifer system.</title>
        <authorList>
            <person name="Anantharaman K."/>
            <person name="Brown C.T."/>
            <person name="Hug L.A."/>
            <person name="Sharon I."/>
            <person name="Castelle C.J."/>
            <person name="Probst A.J."/>
            <person name="Thomas B.C."/>
            <person name="Singh A."/>
            <person name="Wilkins M.J."/>
            <person name="Karaoz U."/>
            <person name="Brodie E.L."/>
            <person name="Williams K.H."/>
            <person name="Hubbard S.S."/>
            <person name="Banfield J.F."/>
        </authorList>
    </citation>
    <scope>NUCLEOTIDE SEQUENCE [LARGE SCALE GENOMIC DNA]</scope>
</reference>
<sequence length="691" mass="75145">MRLHTTNSRKGEIATSLTFLALFVITLGVFIGSSLVTNPSQQTTETQAFAPEGITDLGNRHINVTYEGTPRRRDINPRHDIVSGTLCFNTVTPPQYGIYQIETILETQSGQEYKIGSAMEERITSHPNIYECSSPNSRPRPFSAIYWNNLTDISDKVASASISFADVKEIRLQMAIKQGTWGYRSEEIPVKFATLNKALFVATTPGPTSTPSATPTTGPAQPADVEAKVTINGELKQGFNKFDYIIETCNLKADGTINISDCGKGDNKSTGNISASGPFPYNSSHTLNGVGGGERGIVLFYGYYTADGKKDVTGVVVNRESGQCSGVLINPVGGDFRCKITVNGQKIVQEFNITLPDKNARTFELFYGKETDAKRLLQNCSMTADTLNSSKNSASSPCSAQFADNTITLNYTNTSASSSAEKIYWQLRRCNGKLDQNFEHCIRNQTAQGIDIDNEFQEASSSAIQPRQVRTCTFKLSDFPANETEENIRNLFTNKCTTATPSNTPTPSPSPTGTAVVESYYATFAIYNNTRKSISTVKVKTCYGTAPCTTESINASIKSTQRGVVEYEMKLPSGVTSYKVGCSIIYQGESQDIACPDEVSTTIKQNIIYKMVAHENSLTGGGFTELQASDVNSDGCTNGSDFSEVTNQYAFEVPPTVVNKGDINGDGIINSLDIIYTLENLNKGDSCAFNQ</sequence>
<dbReference type="AlphaFoldDB" id="A0A1F7H046"/>
<evidence type="ECO:0000256" key="1">
    <source>
        <dbReference type="SAM" id="Phobius"/>
    </source>
</evidence>
<dbReference type="Proteomes" id="UP000177159">
    <property type="component" value="Unassembled WGS sequence"/>
</dbReference>
<dbReference type="SUPFAM" id="SSF63446">
    <property type="entry name" value="Type I dockerin domain"/>
    <property type="match status" value="1"/>
</dbReference>
<dbReference type="GO" id="GO:0000272">
    <property type="term" value="P:polysaccharide catabolic process"/>
    <property type="evidence" value="ECO:0007669"/>
    <property type="project" value="InterPro"/>
</dbReference>
<dbReference type="GO" id="GO:0004553">
    <property type="term" value="F:hydrolase activity, hydrolyzing O-glycosyl compounds"/>
    <property type="evidence" value="ECO:0007669"/>
    <property type="project" value="InterPro"/>
</dbReference>